<sequence>MNLLKGKEKVLCSNSQKNDMTSRTRDFIQKICYRRTASVDMTRYGFISDSKIHPVNLLLKPLRQQLEKICAKVVHGPRKPSPVK</sequence>
<accession>A0A922CZ70</accession>
<dbReference type="Proteomes" id="UP000791440">
    <property type="component" value="Unassembled WGS sequence"/>
</dbReference>
<reference evidence="1" key="1">
    <citation type="journal article" date="2016" name="Insect Biochem. Mol. Biol.">
        <title>Multifaceted biological insights from a draft genome sequence of the tobacco hornworm moth, Manduca sexta.</title>
        <authorList>
            <person name="Kanost M.R."/>
            <person name="Arrese E.L."/>
            <person name="Cao X."/>
            <person name="Chen Y.R."/>
            <person name="Chellapilla S."/>
            <person name="Goldsmith M.R."/>
            <person name="Grosse-Wilde E."/>
            <person name="Heckel D.G."/>
            <person name="Herndon N."/>
            <person name="Jiang H."/>
            <person name="Papanicolaou A."/>
            <person name="Qu J."/>
            <person name="Soulages J.L."/>
            <person name="Vogel H."/>
            <person name="Walters J."/>
            <person name="Waterhouse R.M."/>
            <person name="Ahn S.J."/>
            <person name="Almeida F.C."/>
            <person name="An C."/>
            <person name="Aqrawi P."/>
            <person name="Bretschneider A."/>
            <person name="Bryant W.B."/>
            <person name="Bucks S."/>
            <person name="Chao H."/>
            <person name="Chevignon G."/>
            <person name="Christen J.M."/>
            <person name="Clarke D.F."/>
            <person name="Dittmer N.T."/>
            <person name="Ferguson L.C.F."/>
            <person name="Garavelou S."/>
            <person name="Gordon K.H.J."/>
            <person name="Gunaratna R.T."/>
            <person name="Han Y."/>
            <person name="Hauser F."/>
            <person name="He Y."/>
            <person name="Heidel-Fischer H."/>
            <person name="Hirsh A."/>
            <person name="Hu Y."/>
            <person name="Jiang H."/>
            <person name="Kalra D."/>
            <person name="Klinner C."/>
            <person name="Konig C."/>
            <person name="Kovar C."/>
            <person name="Kroll A.R."/>
            <person name="Kuwar S.S."/>
            <person name="Lee S.L."/>
            <person name="Lehman R."/>
            <person name="Li K."/>
            <person name="Li Z."/>
            <person name="Liang H."/>
            <person name="Lovelace S."/>
            <person name="Lu Z."/>
            <person name="Mansfield J.H."/>
            <person name="McCulloch K.J."/>
            <person name="Mathew T."/>
            <person name="Morton B."/>
            <person name="Muzny D.M."/>
            <person name="Neunemann D."/>
            <person name="Ongeri F."/>
            <person name="Pauchet Y."/>
            <person name="Pu L.L."/>
            <person name="Pyrousis I."/>
            <person name="Rao X.J."/>
            <person name="Redding A."/>
            <person name="Roesel C."/>
            <person name="Sanchez-Gracia A."/>
            <person name="Schaack S."/>
            <person name="Shukla A."/>
            <person name="Tetreau G."/>
            <person name="Wang Y."/>
            <person name="Xiong G.H."/>
            <person name="Traut W."/>
            <person name="Walsh T.K."/>
            <person name="Worley K.C."/>
            <person name="Wu D."/>
            <person name="Wu W."/>
            <person name="Wu Y.Q."/>
            <person name="Zhang X."/>
            <person name="Zou Z."/>
            <person name="Zucker H."/>
            <person name="Briscoe A.D."/>
            <person name="Burmester T."/>
            <person name="Clem R.J."/>
            <person name="Feyereisen R."/>
            <person name="Grimmelikhuijzen C.J.P."/>
            <person name="Hamodrakas S.J."/>
            <person name="Hansson B.S."/>
            <person name="Huguet E."/>
            <person name="Jermiin L.S."/>
            <person name="Lan Q."/>
            <person name="Lehman H.K."/>
            <person name="Lorenzen M."/>
            <person name="Merzendorfer H."/>
            <person name="Michalopoulos I."/>
            <person name="Morton D.B."/>
            <person name="Muthukrishnan S."/>
            <person name="Oakeshott J.G."/>
            <person name="Palmer W."/>
            <person name="Park Y."/>
            <person name="Passarelli A.L."/>
            <person name="Rozas J."/>
            <person name="Schwartz L.M."/>
            <person name="Smith W."/>
            <person name="Southgate A."/>
            <person name="Vilcinskas A."/>
            <person name="Vogt R."/>
            <person name="Wang P."/>
            <person name="Werren J."/>
            <person name="Yu X.Q."/>
            <person name="Zhou J.J."/>
            <person name="Brown S.J."/>
            <person name="Scherer S.E."/>
            <person name="Richards S."/>
            <person name="Blissard G.W."/>
        </authorList>
    </citation>
    <scope>NUCLEOTIDE SEQUENCE</scope>
</reference>
<dbReference type="EMBL" id="JH669106">
    <property type="protein sequence ID" value="KAG6464149.1"/>
    <property type="molecule type" value="Genomic_DNA"/>
</dbReference>
<evidence type="ECO:0000313" key="2">
    <source>
        <dbReference type="Proteomes" id="UP000791440"/>
    </source>
</evidence>
<comment type="caution">
    <text evidence="1">The sequence shown here is derived from an EMBL/GenBank/DDBJ whole genome shotgun (WGS) entry which is preliminary data.</text>
</comment>
<keyword evidence="2" id="KW-1185">Reference proteome</keyword>
<name>A0A922CZ70_MANSE</name>
<gene>
    <name evidence="1" type="ORF">O3G_MSEX014316</name>
</gene>
<feature type="non-terminal residue" evidence="1">
    <location>
        <position position="84"/>
    </location>
</feature>
<reference evidence="1" key="2">
    <citation type="submission" date="2020-12" db="EMBL/GenBank/DDBJ databases">
        <authorList>
            <person name="Kanost M."/>
        </authorList>
    </citation>
    <scope>NUCLEOTIDE SEQUENCE</scope>
</reference>
<evidence type="ECO:0000313" key="1">
    <source>
        <dbReference type="EMBL" id="KAG6464149.1"/>
    </source>
</evidence>
<organism evidence="1 2">
    <name type="scientific">Manduca sexta</name>
    <name type="common">Tobacco hawkmoth</name>
    <name type="synonym">Tobacco hornworm</name>
    <dbReference type="NCBI Taxonomy" id="7130"/>
    <lineage>
        <taxon>Eukaryota</taxon>
        <taxon>Metazoa</taxon>
        <taxon>Ecdysozoa</taxon>
        <taxon>Arthropoda</taxon>
        <taxon>Hexapoda</taxon>
        <taxon>Insecta</taxon>
        <taxon>Pterygota</taxon>
        <taxon>Neoptera</taxon>
        <taxon>Endopterygota</taxon>
        <taxon>Lepidoptera</taxon>
        <taxon>Glossata</taxon>
        <taxon>Ditrysia</taxon>
        <taxon>Bombycoidea</taxon>
        <taxon>Sphingidae</taxon>
        <taxon>Sphinginae</taxon>
        <taxon>Sphingini</taxon>
        <taxon>Manduca</taxon>
    </lineage>
</organism>
<protein>
    <submittedName>
        <fullName evidence="1">Uncharacterized protein</fullName>
    </submittedName>
</protein>
<proteinExistence type="predicted"/>
<dbReference type="AlphaFoldDB" id="A0A922CZ70"/>